<dbReference type="Pfam" id="PF23639">
    <property type="entry name" value="DUF7146"/>
    <property type="match status" value="1"/>
</dbReference>
<evidence type="ECO:0000259" key="3">
    <source>
        <dbReference type="Pfam" id="PF23639"/>
    </source>
</evidence>
<dbReference type="STRING" id="1121022.GCA_000376105_03775"/>
<feature type="domain" description="Toprim" evidence="2">
    <location>
        <begin position="305"/>
        <end position="393"/>
    </location>
</feature>
<evidence type="ECO:0000313" key="4">
    <source>
        <dbReference type="EMBL" id="ESQ87042.1"/>
    </source>
</evidence>
<gene>
    <name evidence="4" type="ORF">ABENE_17590</name>
</gene>
<dbReference type="PATRIC" id="fig|1121022.4.peg.3594"/>
<evidence type="ECO:0000256" key="1">
    <source>
        <dbReference type="SAM" id="MobiDB-lite"/>
    </source>
</evidence>
<dbReference type="eggNOG" id="COG0358">
    <property type="taxonomic scope" value="Bacteria"/>
</dbReference>
<feature type="compositionally biased region" description="Basic and acidic residues" evidence="1">
    <location>
        <begin position="179"/>
        <end position="188"/>
    </location>
</feature>
<accession>V4NZ46</accession>
<organism evidence="4 5">
    <name type="scientific">Asticcacaulis benevestitus DSM 16100 = ATCC BAA-896</name>
    <dbReference type="NCBI Taxonomy" id="1121022"/>
    <lineage>
        <taxon>Bacteria</taxon>
        <taxon>Pseudomonadati</taxon>
        <taxon>Pseudomonadota</taxon>
        <taxon>Alphaproteobacteria</taxon>
        <taxon>Caulobacterales</taxon>
        <taxon>Caulobacteraceae</taxon>
        <taxon>Asticcacaulis</taxon>
    </lineage>
</organism>
<evidence type="ECO:0000313" key="5">
    <source>
        <dbReference type="Proteomes" id="UP000017837"/>
    </source>
</evidence>
<dbReference type="Pfam" id="PF13362">
    <property type="entry name" value="Toprim_3"/>
    <property type="match status" value="1"/>
</dbReference>
<feature type="region of interest" description="Disordered" evidence="1">
    <location>
        <begin position="169"/>
        <end position="188"/>
    </location>
</feature>
<dbReference type="InterPro" id="IPR034154">
    <property type="entry name" value="TOPRIM_DnaG/twinkle"/>
</dbReference>
<sequence>MFASPSDGGHFHTPNPLAEENRLAKDAHLPCPLSENEQDEAALLATPVERVGPCPTDPFNPFIAPSHKDVVKDDIGHLKARLADHALAVCRYYLSCGQRAGNYWTVGNVHNAPGHSMFVRLYTDASGGKAGRWRDAATGEYGDLFDIIGLNLGLRSFADIVDEAHRFIGNRPSSKRPRPRADQQPRFDRTDHARKLLHIAGPITNTLGETYLNHRCIDSSVAAELRFVSSCYCRPTAESDVSEWPAIIAPVTDLAGTLMAVHRIYLDTAPPNDISLGKAPISRPKRSLGHLNGHAVRFGPDKDIVLVGEGIENVLSVRTVFPSVTVHAAVTAGNLGDYQINPAIRRLLIAGDADDAGRRAVSKLTARAATLAIPVTTLWPLMSDYNLDLCQMGVAIVRERILAQIGPLTDPSSLASL</sequence>
<keyword evidence="5" id="KW-1185">Reference proteome</keyword>
<dbReference type="EMBL" id="AWGB01000047">
    <property type="protein sequence ID" value="ESQ87042.1"/>
    <property type="molecule type" value="Genomic_DNA"/>
</dbReference>
<feature type="domain" description="DUF7146" evidence="3">
    <location>
        <begin position="189"/>
        <end position="298"/>
    </location>
</feature>
<name>V4NZ46_9CAUL</name>
<dbReference type="Proteomes" id="UP000017837">
    <property type="component" value="Unassembled WGS sequence"/>
</dbReference>
<proteinExistence type="predicted"/>
<dbReference type="InterPro" id="IPR055570">
    <property type="entry name" value="DUF7146"/>
</dbReference>
<dbReference type="InterPro" id="IPR006171">
    <property type="entry name" value="TOPRIM_dom"/>
</dbReference>
<dbReference type="CDD" id="cd01029">
    <property type="entry name" value="TOPRIM_primases"/>
    <property type="match status" value="1"/>
</dbReference>
<dbReference type="AlphaFoldDB" id="V4NZ46"/>
<dbReference type="RefSeq" id="WP_018083460.1">
    <property type="nucleotide sequence ID" value="NZ_AQWM01000032.1"/>
</dbReference>
<reference evidence="4 5" key="1">
    <citation type="journal article" date="2014" name="Nature">
        <title>Sequential evolution of bacterial morphology by co-option of a developmental regulator.</title>
        <authorList>
            <person name="Jiang C."/>
            <person name="Brown P.J."/>
            <person name="Ducret A."/>
            <person name="Brun Y.V."/>
        </authorList>
    </citation>
    <scope>NUCLEOTIDE SEQUENCE [LARGE SCALE GENOMIC DNA]</scope>
    <source>
        <strain evidence="4 5">DSM 16100</strain>
    </source>
</reference>
<dbReference type="OrthoDB" id="9811157at2"/>
<comment type="caution">
    <text evidence="4">The sequence shown here is derived from an EMBL/GenBank/DDBJ whole genome shotgun (WGS) entry which is preliminary data.</text>
</comment>
<protein>
    <submittedName>
        <fullName evidence="4">Uncharacterized protein</fullName>
    </submittedName>
</protein>
<evidence type="ECO:0000259" key="2">
    <source>
        <dbReference type="Pfam" id="PF13362"/>
    </source>
</evidence>